<dbReference type="InterPro" id="IPR001173">
    <property type="entry name" value="Glyco_trans_2-like"/>
</dbReference>
<dbReference type="Proteomes" id="UP000494115">
    <property type="component" value="Unassembled WGS sequence"/>
</dbReference>
<sequence length="636" mass="71518">MATVSILIPAFKPDYLSKALSSACCQTFKDIEILVADDTVDGKLRDIVTAIDDPRVHYFHHGFQDGLRNSHELWVRANGEYVKWLYDDDFLLPTSVEALIGALRKHPDSALAFHDRVFIDSNDNVTEAPPALISGSAGVGLLERSFLTQQMVGKMRNFIGEPSNMMLVRDKVDMSSVMTYRSHEFKFLTDAAMLLNLAERAPLVAVRGYLSRFRRHAAQQSGQQSPIMSASFYEWELLTRGEAATGHLVGDALAEARDRLKQLYAHAIGNLHLRELEPLLANLDELTESAPAMLLESPRFLADLANVQAVVKARMQAAPVPAPAVSESHAISATPEPRLRTRSSGPQLNGFIIGTGRSGTTMLASILNAHPQLCVPPEIQILFQYAGNGMRLHEVFEAGLHFGADANFFIQLVQQRCPHNLQNYFDYPSFFRNLKYPVLSLKELMGQFYAEIAKSNGKAICIEQTPWYGQRIDILTELFPRAKYIHMVRDGRDVAISFSRTPWWHKNIEHNLLRWAAEINKINSSCALMLKPEQVLVVRYEDFVEQTESEVKKICEFLGVQYDRSMLEPQSNIDYNQFGKSSAASFSSAAMTKWAVSKSSVVFKDSARAWTRYPDYDFSVIPEQVTTCLNNFGYTD</sequence>
<protein>
    <recommendedName>
        <fullName evidence="3">Glycosyltransferase 2-like domain-containing protein</fullName>
    </recommendedName>
</protein>
<proteinExistence type="predicted"/>
<dbReference type="RefSeq" id="WP_175103153.1">
    <property type="nucleotide sequence ID" value="NZ_CADIKM010000002.1"/>
</dbReference>
<evidence type="ECO:0000313" key="5">
    <source>
        <dbReference type="Proteomes" id="UP000494115"/>
    </source>
</evidence>
<dbReference type="Pfam" id="PF13469">
    <property type="entry name" value="Sulfotransfer_3"/>
    <property type="match status" value="1"/>
</dbReference>
<gene>
    <name evidence="4" type="ORF">LMG28138_00603</name>
</gene>
<keyword evidence="5" id="KW-1185">Reference proteome</keyword>
<reference evidence="4 5" key="1">
    <citation type="submission" date="2020-04" db="EMBL/GenBank/DDBJ databases">
        <authorList>
            <person name="De Canck E."/>
        </authorList>
    </citation>
    <scope>NUCLEOTIDE SEQUENCE [LARGE SCALE GENOMIC DNA]</scope>
    <source>
        <strain evidence="4 5">LMG 28138</strain>
    </source>
</reference>
<evidence type="ECO:0000256" key="2">
    <source>
        <dbReference type="SAM" id="MobiDB-lite"/>
    </source>
</evidence>
<dbReference type="GO" id="GO:0008476">
    <property type="term" value="F:protein-tyrosine sulfotransferase activity"/>
    <property type="evidence" value="ECO:0007669"/>
    <property type="project" value="InterPro"/>
</dbReference>
<dbReference type="PANTHER" id="PTHR12788">
    <property type="entry name" value="PROTEIN-TYROSINE SULFOTRANSFERASE 2"/>
    <property type="match status" value="1"/>
</dbReference>
<dbReference type="PANTHER" id="PTHR12788:SF10">
    <property type="entry name" value="PROTEIN-TYROSINE SULFOTRANSFERASE"/>
    <property type="match status" value="1"/>
</dbReference>
<dbReference type="InterPro" id="IPR029044">
    <property type="entry name" value="Nucleotide-diphossugar_trans"/>
</dbReference>
<keyword evidence="1" id="KW-0808">Transferase</keyword>
<dbReference type="SUPFAM" id="SSF53448">
    <property type="entry name" value="Nucleotide-diphospho-sugar transferases"/>
    <property type="match status" value="1"/>
</dbReference>
<name>A0A6S7C1C5_9BURK</name>
<evidence type="ECO:0000256" key="1">
    <source>
        <dbReference type="ARBA" id="ARBA00022679"/>
    </source>
</evidence>
<dbReference type="CDD" id="cd00761">
    <property type="entry name" value="Glyco_tranf_GTA_type"/>
    <property type="match status" value="1"/>
</dbReference>
<accession>A0A6S7C1C5</accession>
<dbReference type="AlphaFoldDB" id="A0A6S7C1C5"/>
<evidence type="ECO:0000259" key="3">
    <source>
        <dbReference type="Pfam" id="PF00535"/>
    </source>
</evidence>
<feature type="domain" description="Glycosyltransferase 2-like" evidence="3">
    <location>
        <begin position="5"/>
        <end position="126"/>
    </location>
</feature>
<organism evidence="4 5">
    <name type="scientific">Pararobbsia alpina</name>
    <dbReference type="NCBI Taxonomy" id="621374"/>
    <lineage>
        <taxon>Bacteria</taxon>
        <taxon>Pseudomonadati</taxon>
        <taxon>Pseudomonadota</taxon>
        <taxon>Betaproteobacteria</taxon>
        <taxon>Burkholderiales</taxon>
        <taxon>Burkholderiaceae</taxon>
        <taxon>Pararobbsia</taxon>
    </lineage>
</organism>
<feature type="region of interest" description="Disordered" evidence="2">
    <location>
        <begin position="324"/>
        <end position="347"/>
    </location>
</feature>
<dbReference type="Gene3D" id="3.40.50.300">
    <property type="entry name" value="P-loop containing nucleotide triphosphate hydrolases"/>
    <property type="match status" value="1"/>
</dbReference>
<evidence type="ECO:0000313" key="4">
    <source>
        <dbReference type="EMBL" id="CAB3778803.1"/>
    </source>
</evidence>
<dbReference type="Gene3D" id="3.90.550.10">
    <property type="entry name" value="Spore Coat Polysaccharide Biosynthesis Protein SpsA, Chain A"/>
    <property type="match status" value="1"/>
</dbReference>
<dbReference type="EMBL" id="CADIKM010000002">
    <property type="protein sequence ID" value="CAB3778803.1"/>
    <property type="molecule type" value="Genomic_DNA"/>
</dbReference>
<dbReference type="InterPro" id="IPR027417">
    <property type="entry name" value="P-loop_NTPase"/>
</dbReference>
<dbReference type="Pfam" id="PF00535">
    <property type="entry name" value="Glycos_transf_2"/>
    <property type="match status" value="1"/>
</dbReference>
<dbReference type="SUPFAM" id="SSF52540">
    <property type="entry name" value="P-loop containing nucleoside triphosphate hydrolases"/>
    <property type="match status" value="1"/>
</dbReference>
<dbReference type="InterPro" id="IPR026634">
    <property type="entry name" value="TPST-like"/>
</dbReference>